<dbReference type="Proteomes" id="UP000653156">
    <property type="component" value="Chromosome"/>
</dbReference>
<dbReference type="PANTHER" id="PTHR36180">
    <property type="entry name" value="DNA-BINDING PROTEIN-RELATED-RELATED"/>
    <property type="match status" value="1"/>
</dbReference>
<dbReference type="AlphaFoldDB" id="A0A892ZIS7"/>
<name>A0A892ZIS7_9NEIS</name>
<dbReference type="InterPro" id="IPR003497">
    <property type="entry name" value="BRO_N_domain"/>
</dbReference>
<keyword evidence="3" id="KW-1185">Reference proteome</keyword>
<dbReference type="EMBL" id="CP069798">
    <property type="protein sequence ID" value="QRQ82832.1"/>
    <property type="molecule type" value="Genomic_DNA"/>
</dbReference>
<evidence type="ECO:0000313" key="2">
    <source>
        <dbReference type="EMBL" id="QRQ82832.1"/>
    </source>
</evidence>
<gene>
    <name evidence="2" type="ORF">JQU52_05470</name>
</gene>
<organism evidence="2 3">
    <name type="scientific">Paralysiella testudinis</name>
    <dbReference type="NCBI Taxonomy" id="2809020"/>
    <lineage>
        <taxon>Bacteria</taxon>
        <taxon>Pseudomonadati</taxon>
        <taxon>Pseudomonadota</taxon>
        <taxon>Betaproteobacteria</taxon>
        <taxon>Neisseriales</taxon>
        <taxon>Neisseriaceae</taxon>
        <taxon>Paralysiella</taxon>
    </lineage>
</organism>
<evidence type="ECO:0000259" key="1">
    <source>
        <dbReference type="PROSITE" id="PS51750"/>
    </source>
</evidence>
<evidence type="ECO:0000313" key="3">
    <source>
        <dbReference type="Proteomes" id="UP000653156"/>
    </source>
</evidence>
<reference evidence="2" key="1">
    <citation type="submission" date="2021-02" db="EMBL/GenBank/DDBJ databases">
        <title>Neisseriaceae sp. 26B isolated from the cloaca of a Common Toad-headed Turtle (Mesoclemmys nasuta).</title>
        <authorList>
            <person name="Spergser J."/>
            <person name="Busse H.-J."/>
        </authorList>
    </citation>
    <scope>NUCLEOTIDE SEQUENCE</scope>
    <source>
        <strain evidence="2">26B</strain>
    </source>
</reference>
<dbReference type="Pfam" id="PF02498">
    <property type="entry name" value="Bro-N"/>
    <property type="match status" value="1"/>
</dbReference>
<feature type="domain" description="Bro-N" evidence="1">
    <location>
        <begin position="11"/>
        <end position="118"/>
    </location>
</feature>
<dbReference type="PROSITE" id="PS51750">
    <property type="entry name" value="BRO_N"/>
    <property type="match status" value="1"/>
</dbReference>
<protein>
    <submittedName>
        <fullName evidence="2">Bro-N domain-containing protein</fullName>
    </submittedName>
</protein>
<sequence>MASQNLLSVGATSGDTPHQTFNFDHLPVRTVNRDGEIWFVAADVCAALELANPRQVVSRLDDDEKGVLTVDTLGGPQEVVIVSESGLYSLILTSRKEEAKRFKRWVTHDVLPAIRTTGKYEAKPGRGRRAVTQQARQVPLLPAPRNIRRRDDLSFTRRKPNGNLINWTPPTNEYGFYDWYEAYGIGEAWLEEVVELSKHNHEEAYYALKEAARLMSHYIRDVGSQGAGHVEGFFARMARYTLAGMISHPKGVSFPFVFESAKTATDSLAVYLQQAAPLDQEELKWQAWMLSEPCRQRCYEQSLHELLCGR</sequence>
<accession>A0A892ZIS7</accession>
<dbReference type="SMART" id="SM01040">
    <property type="entry name" value="Bro-N"/>
    <property type="match status" value="1"/>
</dbReference>
<dbReference type="PANTHER" id="PTHR36180:SF2">
    <property type="entry name" value="BRO FAMILY PROTEIN"/>
    <property type="match status" value="1"/>
</dbReference>
<dbReference type="RefSeq" id="WP_230340122.1">
    <property type="nucleotide sequence ID" value="NZ_CP069798.1"/>
</dbReference>
<dbReference type="KEGG" id="ptes:JQU52_05470"/>
<proteinExistence type="predicted"/>